<evidence type="ECO:0008006" key="4">
    <source>
        <dbReference type="Google" id="ProtNLM"/>
    </source>
</evidence>
<evidence type="ECO:0000313" key="2">
    <source>
        <dbReference type="EMBL" id="ACM06931.1"/>
    </source>
</evidence>
<reference evidence="2 3" key="1">
    <citation type="journal article" date="2009" name="PLoS ONE">
        <title>Complete genome sequence of the aerobic CO-oxidizing thermophile Thermomicrobium roseum.</title>
        <authorList>
            <person name="Wu D."/>
            <person name="Raymond J."/>
            <person name="Wu M."/>
            <person name="Chatterji S."/>
            <person name="Ren Q."/>
            <person name="Graham J.E."/>
            <person name="Bryant D.A."/>
            <person name="Robb F."/>
            <person name="Colman A."/>
            <person name="Tallon L.J."/>
            <person name="Badger J.H."/>
            <person name="Madupu R."/>
            <person name="Ward N.L."/>
            <person name="Eisen J.A."/>
        </authorList>
    </citation>
    <scope>NUCLEOTIDE SEQUENCE [LARGE SCALE GENOMIC DNA]</scope>
    <source>
        <strain evidence="3">ATCC 27502 / DSM 5159 / P-2</strain>
        <plasmid evidence="2">unnamed</plasmid>
    </source>
</reference>
<accession>B9L2X9</accession>
<evidence type="ECO:0000313" key="3">
    <source>
        <dbReference type="Proteomes" id="UP000000447"/>
    </source>
</evidence>
<dbReference type="Proteomes" id="UP000000447">
    <property type="component" value="Plasmid unnamed"/>
</dbReference>
<dbReference type="AlphaFoldDB" id="B9L2X9"/>
<organism evidence="2 3">
    <name type="scientific">Thermomicrobium roseum (strain ATCC 27502 / DSM 5159 / P-2)</name>
    <dbReference type="NCBI Taxonomy" id="309801"/>
    <lineage>
        <taxon>Bacteria</taxon>
        <taxon>Pseudomonadati</taxon>
        <taxon>Thermomicrobiota</taxon>
        <taxon>Thermomicrobia</taxon>
        <taxon>Thermomicrobiales</taxon>
        <taxon>Thermomicrobiaceae</taxon>
        <taxon>Thermomicrobium</taxon>
    </lineage>
</organism>
<sequence length="316" mass="35013">MPKENAPTLTACEQKTLEPSWTAALATASGRRWLRRAVLPVLEGSRATALANLLLGFRDDFRCEQRDFSTRAVVERADQATLAANLEWLAGSNAALALWERLAEEGITRLVSAALRVLRRGDTRARELVLTVLVADPTREIVLPPWAERALLVIALVDRDEVVRGLAVETAAGRWPELLLPNWQHWTRDGSGRARRATWRLALRVDARARMQAAALTFAEEEPADVRADALWALGQVLATAEIAPILARVVQHPRPELAEAAAELLWTRHRHPEPARAALASPHPRVREMGKRLLDPRHGSPAAGGSRPGMPFPWW</sequence>
<dbReference type="KEGG" id="tro:trd_A0143"/>
<geneLocation type="plasmid" evidence="3">
    <name>Tros</name>
</geneLocation>
<keyword evidence="2" id="KW-0614">Plasmid</keyword>
<dbReference type="InterPro" id="IPR016024">
    <property type="entry name" value="ARM-type_fold"/>
</dbReference>
<dbReference type="SUPFAM" id="SSF48371">
    <property type="entry name" value="ARM repeat"/>
    <property type="match status" value="1"/>
</dbReference>
<name>B9L2X9_THERP</name>
<dbReference type="EMBL" id="CP001276">
    <property type="protein sequence ID" value="ACM06931.1"/>
    <property type="molecule type" value="Genomic_DNA"/>
</dbReference>
<dbReference type="HOGENOM" id="CLU_796711_0_0_0"/>
<feature type="region of interest" description="Disordered" evidence="1">
    <location>
        <begin position="295"/>
        <end position="316"/>
    </location>
</feature>
<gene>
    <name evidence="2" type="ordered locus">trd_A0143</name>
</gene>
<dbReference type="OrthoDB" id="163217at2"/>
<dbReference type="RefSeq" id="WP_012642918.1">
    <property type="nucleotide sequence ID" value="NC_011961.1"/>
</dbReference>
<proteinExistence type="predicted"/>
<protein>
    <recommendedName>
        <fullName evidence="4">HEAT repeat domain-containing protein</fullName>
    </recommendedName>
</protein>
<dbReference type="eggNOG" id="ENOG5030XPV">
    <property type="taxonomic scope" value="Bacteria"/>
</dbReference>
<evidence type="ECO:0000256" key="1">
    <source>
        <dbReference type="SAM" id="MobiDB-lite"/>
    </source>
</evidence>
<keyword evidence="3" id="KW-1185">Reference proteome</keyword>